<feature type="domain" description="Bacterial repeat" evidence="2">
    <location>
        <begin position="524"/>
        <end position="592"/>
    </location>
</feature>
<organism evidence="3 4">
    <name type="scientific">Paludibaculum fermentans</name>
    <dbReference type="NCBI Taxonomy" id="1473598"/>
    <lineage>
        <taxon>Bacteria</taxon>
        <taxon>Pseudomonadati</taxon>
        <taxon>Acidobacteriota</taxon>
        <taxon>Terriglobia</taxon>
        <taxon>Bryobacterales</taxon>
        <taxon>Bryobacteraceae</taxon>
        <taxon>Paludibaculum</taxon>
    </lineage>
</organism>
<dbReference type="InterPro" id="IPR051553">
    <property type="entry name" value="Ran_GTPase-activating"/>
</dbReference>
<dbReference type="GO" id="GO:0005737">
    <property type="term" value="C:cytoplasm"/>
    <property type="evidence" value="ECO:0007669"/>
    <property type="project" value="TreeGrafter"/>
</dbReference>
<dbReference type="Proteomes" id="UP000593892">
    <property type="component" value="Chromosome"/>
</dbReference>
<accession>A0A7S7NPT1</accession>
<keyword evidence="1" id="KW-0732">Signal</keyword>
<dbReference type="EMBL" id="CP063849">
    <property type="protein sequence ID" value="QOY87556.1"/>
    <property type="molecule type" value="Genomic_DNA"/>
</dbReference>
<dbReference type="KEGG" id="pfer:IRI77_33185"/>
<feature type="chain" id="PRO_5032480198" description="Bacterial repeat domain-containing protein" evidence="1">
    <location>
        <begin position="25"/>
        <end position="1441"/>
    </location>
</feature>
<feature type="signal peptide" evidence="1">
    <location>
        <begin position="1"/>
        <end position="24"/>
    </location>
</feature>
<dbReference type="InterPro" id="IPR009091">
    <property type="entry name" value="RCC1/BLIP-II"/>
</dbReference>
<dbReference type="Pfam" id="PF13540">
    <property type="entry name" value="RCC1_2"/>
    <property type="match status" value="4"/>
</dbReference>
<dbReference type="PANTHER" id="PTHR45982:SF1">
    <property type="entry name" value="REGULATOR OF CHROMOSOME CONDENSATION"/>
    <property type="match status" value="1"/>
</dbReference>
<dbReference type="GO" id="GO:0005085">
    <property type="term" value="F:guanyl-nucleotide exchange factor activity"/>
    <property type="evidence" value="ECO:0007669"/>
    <property type="project" value="TreeGrafter"/>
</dbReference>
<reference evidence="3 4" key="1">
    <citation type="submission" date="2020-10" db="EMBL/GenBank/DDBJ databases">
        <title>Complete genome sequence of Paludibaculum fermentans P105T, a facultatively anaerobic acidobacterium capable of dissimilatory Fe(III) reduction.</title>
        <authorList>
            <person name="Dedysh S.N."/>
            <person name="Beletsky A.V."/>
            <person name="Kulichevskaya I.S."/>
            <person name="Mardanov A.V."/>
            <person name="Ravin N.V."/>
        </authorList>
    </citation>
    <scope>NUCLEOTIDE SEQUENCE [LARGE SCALE GENOMIC DNA]</scope>
    <source>
        <strain evidence="3 4">P105</strain>
    </source>
</reference>
<protein>
    <recommendedName>
        <fullName evidence="2">Bacterial repeat domain-containing protein</fullName>
    </recommendedName>
</protein>
<dbReference type="SUPFAM" id="SSF50985">
    <property type="entry name" value="RCC1/BLIP-II"/>
    <property type="match status" value="2"/>
</dbReference>
<keyword evidence="4" id="KW-1185">Reference proteome</keyword>
<feature type="domain" description="Bacterial repeat" evidence="2">
    <location>
        <begin position="1073"/>
        <end position="1142"/>
    </location>
</feature>
<dbReference type="InterPro" id="IPR000408">
    <property type="entry name" value="Reg_chr_condens"/>
</dbReference>
<gene>
    <name evidence="3" type="ORF">IRI77_33185</name>
</gene>
<dbReference type="Gene3D" id="2.130.10.30">
    <property type="entry name" value="Regulator of chromosome condensation 1/beta-lactamase-inhibitor protein II"/>
    <property type="match status" value="4"/>
</dbReference>
<evidence type="ECO:0000313" key="3">
    <source>
        <dbReference type="EMBL" id="QOY87556.1"/>
    </source>
</evidence>
<dbReference type="RefSeq" id="WP_194449223.1">
    <property type="nucleotide sequence ID" value="NZ_CP063849.1"/>
</dbReference>
<sequence>MRLNTRSFPALAAYLFLVIPGASAGQTPAAAGPDLNIALTHTSSFLRGQTNAVYLIRVTNSGGGATSGTISVVESMPSGIAITTMSGPGWTCVANTCTRSDSFAPGQMLPAISVLAAVGAGAPDPVSNLVTVSGGGDSNIADNLATDVTSIASEGRLYGLASTNNTNLPLNFVPPGLTDAVALAVSEREALVLRKDGTVVQWDYYGRDTPSEAKALTGVVAIAMGDLTCYALKGDGTVAAWSRYGTLAIPGGLSNIVSIAASSTAAVAVRADGTLAAVSVGSNPLVTFPAGLANVVQVSLGINIAVALDSTGQVTSWGGAAALPVPTEKLSRVLAAANGTGAGIRPDGTVVVWQTATSGDLAAVPSGLGGVVALAGTSYLIALKADGTARGWGTQPYFRPDQANGLAHTRAVAGSTSYAIAILTTPLITISFDGTAQAVDLSSPYTSTRPAITVDGVSRTLPFSIQVPPDSTHAISTAAAQPGGAQNTQYYFNAWSDGGAASHTITTGTADAVYTATFKTKFRLIISSGAGGTASPATALYDAGASVLVRATPSNGYLFSNFSYDSLGTDATNPLRVVMNASHNLTANFQAQANATVRLSLKPLHHLILGQQNAAYVARVVNEGPTAQSGVQVRFDSSRTASMTGAGWACAENICSRSDSLAPGQAYPAILIVSQLPSFTSGSEAVGLSIPSVCPGCGVRSSEPVYTNTNSVVGWGAGQAGQITAPAGLMNIVDVTAGLAHTAALLGDGKVVAWGDNSKSQTQVPANLSTAVAFAAGGYHTLALVSDGRVVAWGDNSSGQATVPTSLPTVIAVAAGQLHSLALTSDGSVVAWGANGSGQATVPAAVRDAVAIAAGGDHSLAVLRDGTVVAWGSNADGESSVPANLQGAVSVSAGASFSATLLDDGTPVVWGNNPASILNGMPAGLTDIRTLSAGTAHALALQWDGTLVAWGGNTSGQTSLPAGLAGITAIAAGGQHSEAVLSGPPRISIFLNTQPAGGSFSVDGVAYTGSQVLQLTIGQPHVVTTSSVPTLVDPGTQLIYQSWDGGYRGLTRTITPTQNATYYINYGARYKLTTTAYPSSDGSVAVSPASADGWYDGYQQVQITGVPAPGHRFTGFSGALSGATNPQLLSIQSPLAVTANFAIYDPYPSVVSLAPASGSGAAAAFSATYSAGLGYRDLAWVQLLLAAAPDGGGKPYCFLHYDVQGDRFWVYGDGGFFQGPVQPGAASALLQNQLCGLNTKTSTVAKSGNTLTFNARVAFKAAAGLNVYLRAQTLSQFDTGWVQRGTWNTSAAPLGTMSVQPGSGSNGAQTFTLLYPDPVGYEDTTAGWSQFLIAASPDGGGKPFCFVHYDKAGNGLWMYSSDVGFFLGPVSPGTASNALDSSACSINPALSGVTHPSGTVIVYVPVTLKAPMSGAKNLYQRTLDPLSRDSGWVKTGAWSVP</sequence>
<evidence type="ECO:0000259" key="2">
    <source>
        <dbReference type="Pfam" id="PF18998"/>
    </source>
</evidence>
<dbReference type="InterPro" id="IPR044060">
    <property type="entry name" value="Bacterial_rp_domain"/>
</dbReference>
<dbReference type="PANTHER" id="PTHR45982">
    <property type="entry name" value="REGULATOR OF CHROMOSOME CONDENSATION"/>
    <property type="match status" value="1"/>
</dbReference>
<proteinExistence type="predicted"/>
<dbReference type="PROSITE" id="PS00626">
    <property type="entry name" value="RCC1_2"/>
    <property type="match status" value="2"/>
</dbReference>
<name>A0A7S7NPT1_PALFE</name>
<dbReference type="PROSITE" id="PS50012">
    <property type="entry name" value="RCC1_3"/>
    <property type="match status" value="6"/>
</dbReference>
<evidence type="ECO:0000256" key="1">
    <source>
        <dbReference type="SAM" id="SignalP"/>
    </source>
</evidence>
<dbReference type="Pfam" id="PF18998">
    <property type="entry name" value="Flg_new_2"/>
    <property type="match status" value="2"/>
</dbReference>
<evidence type="ECO:0000313" key="4">
    <source>
        <dbReference type="Proteomes" id="UP000593892"/>
    </source>
</evidence>